<sequence length="85" mass="9837">MAKLTKAQRKDLERALQQAEKASNYIMNDNVMVCSPDHKGKPYRSSHFYNEDQNLCIVNLEKRYGSELCQLQESIGTLKRFLANN</sequence>
<dbReference type="EMBL" id="OR481006">
    <property type="protein sequence ID" value="WNO47392.1"/>
    <property type="molecule type" value="Genomic_DNA"/>
</dbReference>
<keyword evidence="1" id="KW-0175">Coiled coil</keyword>
<feature type="coiled-coil region" evidence="1">
    <location>
        <begin position="2"/>
        <end position="29"/>
    </location>
</feature>
<organism evidence="2">
    <name type="scientific">Staphylococcus phage vB_VibM_10AMN12</name>
    <dbReference type="NCBI Taxonomy" id="3076785"/>
    <lineage>
        <taxon>Viruses</taxon>
        <taxon>Duplodnaviria</taxon>
        <taxon>Heunggongvirae</taxon>
        <taxon>Uroviricota</taxon>
        <taxon>Caudoviricetes</taxon>
    </lineage>
</organism>
<name>A0AA96KSD3_9CAUD</name>
<evidence type="ECO:0000313" key="2">
    <source>
        <dbReference type="EMBL" id="WNO47392.1"/>
    </source>
</evidence>
<protein>
    <submittedName>
        <fullName evidence="2">Uncharacterized protein</fullName>
    </submittedName>
</protein>
<accession>A0AA96KSD3</accession>
<evidence type="ECO:0000256" key="1">
    <source>
        <dbReference type="SAM" id="Coils"/>
    </source>
</evidence>
<reference evidence="2" key="1">
    <citation type="submission" date="2023-08" db="EMBL/GenBank/DDBJ databases">
        <authorList>
            <person name="Nazir A."/>
        </authorList>
    </citation>
    <scope>NUCLEOTIDE SEQUENCE</scope>
</reference>
<proteinExistence type="predicted"/>